<dbReference type="GO" id="GO:0016020">
    <property type="term" value="C:membrane"/>
    <property type="evidence" value="ECO:0007669"/>
    <property type="project" value="InterPro"/>
</dbReference>
<evidence type="ECO:0000313" key="5">
    <source>
        <dbReference type="EMBL" id="SJN18604.1"/>
    </source>
</evidence>
<keyword evidence="1" id="KW-1003">Cell membrane</keyword>
<dbReference type="PROSITE" id="PS51196">
    <property type="entry name" value="SECA_MOTOR_DEAD"/>
    <property type="match status" value="1"/>
</dbReference>
<dbReference type="SUPFAM" id="SSF52540">
    <property type="entry name" value="P-loop containing nucleoside triphosphate hydrolases"/>
    <property type="match status" value="1"/>
</dbReference>
<keyword evidence="5" id="KW-0547">Nucleotide-binding</keyword>
<evidence type="ECO:0000313" key="6">
    <source>
        <dbReference type="Proteomes" id="UP000196320"/>
    </source>
</evidence>
<dbReference type="PRINTS" id="PR00906">
    <property type="entry name" value="SECA"/>
</dbReference>
<name>A0A1R4IG78_9MICO</name>
<proteinExistence type="predicted"/>
<dbReference type="EMBL" id="FUKO01000007">
    <property type="protein sequence ID" value="SJN18604.1"/>
    <property type="molecule type" value="Genomic_DNA"/>
</dbReference>
<gene>
    <name evidence="5" type="ORF">FM104_01850</name>
</gene>
<keyword evidence="2" id="KW-0653">Protein transport</keyword>
<dbReference type="AlphaFoldDB" id="A0A1R4IG78"/>
<dbReference type="InterPro" id="IPR011115">
    <property type="entry name" value="SecA_DEAD"/>
</dbReference>
<dbReference type="RefSeq" id="WP_087129768.1">
    <property type="nucleotide sequence ID" value="NZ_FUKO01000007.1"/>
</dbReference>
<evidence type="ECO:0000256" key="2">
    <source>
        <dbReference type="ARBA" id="ARBA00022927"/>
    </source>
</evidence>
<dbReference type="InterPro" id="IPR014018">
    <property type="entry name" value="SecA_motor_DEAD"/>
</dbReference>
<accession>A0A1R4IG78</accession>
<evidence type="ECO:0000259" key="4">
    <source>
        <dbReference type="PROSITE" id="PS51196"/>
    </source>
</evidence>
<organism evidence="5 6">
    <name type="scientific">Microbacterium esteraromaticum</name>
    <dbReference type="NCBI Taxonomy" id="57043"/>
    <lineage>
        <taxon>Bacteria</taxon>
        <taxon>Bacillati</taxon>
        <taxon>Actinomycetota</taxon>
        <taxon>Actinomycetes</taxon>
        <taxon>Micrococcales</taxon>
        <taxon>Microbacteriaceae</taxon>
        <taxon>Microbacterium</taxon>
    </lineage>
</organism>
<protein>
    <submittedName>
        <fullName evidence="5">Protein export cytoplasm protein SecA ATPase RNA helicase (TC 3.A.5.1.1)</fullName>
    </submittedName>
</protein>
<keyword evidence="2" id="KW-0813">Transport</keyword>
<keyword evidence="3" id="KW-0811">Translocation</keyword>
<sequence>MIPVWLSRMLGLPGAVSFRRYHSVVRAAGLLADEARTLDAAALRDQLRIEARGLPAHPATGRLLALVREAASRTVGLRAFDEQLIACCALLSGHGVEMDTGEGKTL</sequence>
<dbReference type="InterPro" id="IPR000185">
    <property type="entry name" value="SecA"/>
</dbReference>
<dbReference type="GO" id="GO:0004386">
    <property type="term" value="F:helicase activity"/>
    <property type="evidence" value="ECO:0007669"/>
    <property type="project" value="UniProtKB-KW"/>
</dbReference>
<evidence type="ECO:0000256" key="1">
    <source>
        <dbReference type="ARBA" id="ARBA00022475"/>
    </source>
</evidence>
<dbReference type="Gene3D" id="3.40.50.300">
    <property type="entry name" value="P-loop containing nucleotide triphosphate hydrolases"/>
    <property type="match status" value="1"/>
</dbReference>
<keyword evidence="5" id="KW-0347">Helicase</keyword>
<dbReference type="GO" id="GO:0005524">
    <property type="term" value="F:ATP binding"/>
    <property type="evidence" value="ECO:0007669"/>
    <property type="project" value="InterPro"/>
</dbReference>
<feature type="domain" description="SecA family profile" evidence="4">
    <location>
        <begin position="3"/>
        <end position="106"/>
    </location>
</feature>
<dbReference type="Proteomes" id="UP000196320">
    <property type="component" value="Unassembled WGS sequence"/>
</dbReference>
<dbReference type="InterPro" id="IPR027417">
    <property type="entry name" value="P-loop_NTPase"/>
</dbReference>
<keyword evidence="5" id="KW-0067">ATP-binding</keyword>
<keyword evidence="5" id="KW-0378">Hydrolase</keyword>
<reference evidence="5 6" key="1">
    <citation type="submission" date="2017-02" db="EMBL/GenBank/DDBJ databases">
        <authorList>
            <person name="Peterson S.W."/>
        </authorList>
    </citation>
    <scope>NUCLEOTIDE SEQUENCE [LARGE SCALE GENOMIC DNA]</scope>
    <source>
        <strain evidence="5 6">B Mb 05.01</strain>
    </source>
</reference>
<dbReference type="Pfam" id="PF07517">
    <property type="entry name" value="SecA_DEAD"/>
    <property type="match status" value="1"/>
</dbReference>
<dbReference type="GO" id="GO:0006605">
    <property type="term" value="P:protein targeting"/>
    <property type="evidence" value="ECO:0007669"/>
    <property type="project" value="InterPro"/>
</dbReference>
<keyword evidence="1" id="KW-0472">Membrane</keyword>
<evidence type="ECO:0000256" key="3">
    <source>
        <dbReference type="ARBA" id="ARBA00023010"/>
    </source>
</evidence>
<keyword evidence="6" id="KW-1185">Reference proteome</keyword>
<dbReference type="GO" id="GO:0017038">
    <property type="term" value="P:protein import"/>
    <property type="evidence" value="ECO:0007669"/>
    <property type="project" value="InterPro"/>
</dbReference>
<dbReference type="GO" id="GO:0006886">
    <property type="term" value="P:intracellular protein transport"/>
    <property type="evidence" value="ECO:0007669"/>
    <property type="project" value="InterPro"/>
</dbReference>